<evidence type="ECO:0000256" key="1">
    <source>
        <dbReference type="SAM" id="MobiDB-lite"/>
    </source>
</evidence>
<feature type="compositionally biased region" description="Basic residues" evidence="1">
    <location>
        <begin position="31"/>
        <end position="44"/>
    </location>
</feature>
<organism evidence="2 3">
    <name type="scientific">Canis lupus familiaris</name>
    <name type="common">Dog</name>
    <name type="synonym">Canis familiaris</name>
    <dbReference type="NCBI Taxonomy" id="9615"/>
    <lineage>
        <taxon>Eukaryota</taxon>
        <taxon>Metazoa</taxon>
        <taxon>Chordata</taxon>
        <taxon>Craniata</taxon>
        <taxon>Vertebrata</taxon>
        <taxon>Euteleostomi</taxon>
        <taxon>Mammalia</taxon>
        <taxon>Eutheria</taxon>
        <taxon>Laurasiatheria</taxon>
        <taxon>Carnivora</taxon>
        <taxon>Caniformia</taxon>
        <taxon>Canidae</taxon>
        <taxon>Canis</taxon>
    </lineage>
</organism>
<dbReference type="Proteomes" id="UP000805418">
    <property type="component" value="Chromosome 4"/>
</dbReference>
<feature type="compositionally biased region" description="Low complexity" evidence="1">
    <location>
        <begin position="110"/>
        <end position="128"/>
    </location>
</feature>
<dbReference type="Ensembl" id="ENSCAFT00845001810.1">
    <property type="protein sequence ID" value="ENSCAFP00845001425.1"/>
    <property type="gene ID" value="ENSCAFG00845001054.1"/>
</dbReference>
<reference evidence="2" key="1">
    <citation type="submission" date="2020-03" db="EMBL/GenBank/DDBJ databases">
        <title>Long-read based genome assembly of a Labrador retriever dog.</title>
        <authorList>
            <person name="Eory L."/>
            <person name="Zhang W."/>
            <person name="Schoenebeck J."/>
        </authorList>
    </citation>
    <scope>NUCLEOTIDE SEQUENCE [LARGE SCALE GENOMIC DNA]</scope>
    <source>
        <strain evidence="2">Labrador retriever</strain>
    </source>
</reference>
<feature type="compositionally biased region" description="Basic and acidic residues" evidence="1">
    <location>
        <begin position="67"/>
        <end position="76"/>
    </location>
</feature>
<keyword evidence="3" id="KW-1185">Reference proteome</keyword>
<feature type="compositionally biased region" description="Gly residues" evidence="1">
    <location>
        <begin position="167"/>
        <end position="176"/>
    </location>
</feature>
<evidence type="ECO:0000313" key="3">
    <source>
        <dbReference type="Proteomes" id="UP000805418"/>
    </source>
</evidence>
<name>A0A8I3RR86_CANLF</name>
<sequence length="424" mass="45209">MRRTPGRAPREAAPRNKCRVPWQRREFPGRGGRKRPPPSSRLRKQNPIPLPGEQNGRRATPGRGSRAPREAREAREAPLFPRPRAAGRRGAAGAARRRGPAALPPGGPGAQRSRPARRSGAQRSAAGSIPGRRRSARCANPRVLPARLGSARLGSAATAGSPEAGWGAPGILGGLGTPRTAPLPRPPLGPPGLCPPGLVAAPDRGRGEGSREEAGAPSPFGLPLPLQQLLPNEPRNGDVQPSPSPSHTRRGQKTGKGGGGRSREAGAGSEAPERRELTHLQTGSPSRLWTSGSRRRYPSEFALALNTSPLNKSLEKKQPLFPPPPHPPRTLPAFVNIQLKMKPLAEAGAEGEVVSEVIPGGKMEKSLEMTPDRHPPVPSLAESSSRRFLTNFLSSRSSQALADWLRHCISPAWILIWTTWCVGE</sequence>
<feature type="region of interest" description="Disordered" evidence="1">
    <location>
        <begin position="1"/>
        <end position="293"/>
    </location>
</feature>
<dbReference type="OrthoDB" id="10354282at2759"/>
<dbReference type="AlphaFoldDB" id="A0A8I3RR86"/>
<proteinExistence type="predicted"/>
<reference evidence="2" key="2">
    <citation type="submission" date="2025-08" db="UniProtKB">
        <authorList>
            <consortium name="Ensembl"/>
        </authorList>
    </citation>
    <scope>IDENTIFICATION</scope>
    <source>
        <strain evidence="2">Boxer</strain>
    </source>
</reference>
<reference evidence="2" key="3">
    <citation type="submission" date="2025-09" db="UniProtKB">
        <authorList>
            <consortium name="Ensembl"/>
        </authorList>
    </citation>
    <scope>IDENTIFICATION</scope>
    <source>
        <strain evidence="2">Boxer</strain>
    </source>
</reference>
<feature type="compositionally biased region" description="Low complexity" evidence="1">
    <location>
        <begin position="77"/>
        <end position="94"/>
    </location>
</feature>
<feature type="compositionally biased region" description="Basic and acidic residues" evidence="1">
    <location>
        <begin position="203"/>
        <end position="214"/>
    </location>
</feature>
<protein>
    <submittedName>
        <fullName evidence="2">Uncharacterized protein</fullName>
    </submittedName>
</protein>
<evidence type="ECO:0000313" key="2">
    <source>
        <dbReference type="Ensembl" id="ENSCAFP00845001425.1"/>
    </source>
</evidence>
<accession>A0A8I3RR86</accession>
<feature type="compositionally biased region" description="Polar residues" evidence="1">
    <location>
        <begin position="279"/>
        <end position="292"/>
    </location>
</feature>
<feature type="compositionally biased region" description="Pro residues" evidence="1">
    <location>
        <begin position="181"/>
        <end position="194"/>
    </location>
</feature>